<name>A0AAD4JMZ2_PERFH</name>
<evidence type="ECO:0000256" key="7">
    <source>
        <dbReference type="ARBA" id="ARBA00022964"/>
    </source>
</evidence>
<keyword evidence="9" id="KW-0443">Lipid metabolism</keyword>
<keyword evidence="7" id="KW-0223">Dioxygenase</keyword>
<dbReference type="EMBL" id="SDAM02000019">
    <property type="protein sequence ID" value="KAH6836834.1"/>
    <property type="molecule type" value="Genomic_DNA"/>
</dbReference>
<keyword evidence="8" id="KW-0560">Oxidoreductase</keyword>
<feature type="domain" description="Lipoxygenase" evidence="14">
    <location>
        <begin position="180"/>
        <end position="877"/>
    </location>
</feature>
<comment type="caution">
    <text evidence="15">The sequence shown here is derived from an EMBL/GenBank/DDBJ whole genome shotgun (WGS) entry which is preliminary data.</text>
</comment>
<dbReference type="GO" id="GO:0031408">
    <property type="term" value="P:oxylipin biosynthetic process"/>
    <property type="evidence" value="ECO:0007669"/>
    <property type="project" value="UniProtKB-UniRule"/>
</dbReference>
<dbReference type="PROSITE" id="PS50095">
    <property type="entry name" value="PLAT"/>
    <property type="match status" value="1"/>
</dbReference>
<reference evidence="15 16" key="1">
    <citation type="journal article" date="2021" name="Nat. Commun.">
        <title>Incipient diploidization of the medicinal plant Perilla within 10,000 years.</title>
        <authorList>
            <person name="Zhang Y."/>
            <person name="Shen Q."/>
            <person name="Leng L."/>
            <person name="Zhang D."/>
            <person name="Chen S."/>
            <person name="Shi Y."/>
            <person name="Ning Z."/>
            <person name="Chen S."/>
        </authorList>
    </citation>
    <scope>NUCLEOTIDE SEQUENCE [LARGE SCALE GENOMIC DNA]</scope>
    <source>
        <strain evidence="16">cv. PC099</strain>
    </source>
</reference>
<comment type="pathway">
    <text evidence="12">Lipid metabolism; oxylipin biosynthesis.</text>
</comment>
<dbReference type="InterPro" id="IPR036226">
    <property type="entry name" value="LipOase_C_sf"/>
</dbReference>
<dbReference type="GO" id="GO:0046872">
    <property type="term" value="F:metal ion binding"/>
    <property type="evidence" value="ECO:0007669"/>
    <property type="project" value="UniProtKB-UniRule"/>
</dbReference>
<dbReference type="GO" id="GO:0006633">
    <property type="term" value="P:fatty acid biosynthetic process"/>
    <property type="evidence" value="ECO:0007669"/>
    <property type="project" value="UniProtKB-KW"/>
</dbReference>
<evidence type="ECO:0000256" key="9">
    <source>
        <dbReference type="ARBA" id="ARBA00023098"/>
    </source>
</evidence>
<comment type="caution">
    <text evidence="11">Lacks conserved residue(s) required for the propagation of feature annotation.</text>
</comment>
<evidence type="ECO:0000256" key="4">
    <source>
        <dbReference type="ARBA" id="ARBA00022723"/>
    </source>
</evidence>
<accession>A0AAD4JMZ2</accession>
<dbReference type="Gene3D" id="3.10.450.60">
    <property type="match status" value="1"/>
</dbReference>
<evidence type="ECO:0000259" key="13">
    <source>
        <dbReference type="PROSITE" id="PS50095"/>
    </source>
</evidence>
<evidence type="ECO:0000256" key="10">
    <source>
        <dbReference type="ARBA" id="ARBA00023160"/>
    </source>
</evidence>
<dbReference type="SUPFAM" id="SSF49723">
    <property type="entry name" value="Lipase/lipooxygenase domain (PLAT/LH2 domain)"/>
    <property type="match status" value="1"/>
</dbReference>
<dbReference type="InterPro" id="IPR000907">
    <property type="entry name" value="LipOase"/>
</dbReference>
<keyword evidence="5 12" id="KW-0925">Oxylipin biosynthesis</keyword>
<evidence type="ECO:0000256" key="2">
    <source>
        <dbReference type="ARBA" id="ARBA00011245"/>
    </source>
</evidence>
<dbReference type="AlphaFoldDB" id="A0AAD4JMZ2"/>
<dbReference type="PROSITE" id="PS51393">
    <property type="entry name" value="LIPOXYGENASE_3"/>
    <property type="match status" value="1"/>
</dbReference>
<evidence type="ECO:0000259" key="14">
    <source>
        <dbReference type="PROSITE" id="PS51393"/>
    </source>
</evidence>
<evidence type="ECO:0000313" key="15">
    <source>
        <dbReference type="EMBL" id="KAH6836834.1"/>
    </source>
</evidence>
<dbReference type="SUPFAM" id="SSF48484">
    <property type="entry name" value="Lipoxigenase"/>
    <property type="match status" value="1"/>
</dbReference>
<evidence type="ECO:0000256" key="5">
    <source>
        <dbReference type="ARBA" id="ARBA00022767"/>
    </source>
</evidence>
<gene>
    <name evidence="15" type="ORF">C2S53_008546</name>
</gene>
<dbReference type="InterPro" id="IPR013819">
    <property type="entry name" value="LipOase_C"/>
</dbReference>
<dbReference type="Proteomes" id="UP001190926">
    <property type="component" value="Unassembled WGS sequence"/>
</dbReference>
<dbReference type="InterPro" id="IPR001246">
    <property type="entry name" value="LipOase_plant"/>
</dbReference>
<organism evidence="15 16">
    <name type="scientific">Perilla frutescens var. hirtella</name>
    <name type="common">Perilla citriodora</name>
    <name type="synonym">Perilla setoyensis</name>
    <dbReference type="NCBI Taxonomy" id="608512"/>
    <lineage>
        <taxon>Eukaryota</taxon>
        <taxon>Viridiplantae</taxon>
        <taxon>Streptophyta</taxon>
        <taxon>Embryophyta</taxon>
        <taxon>Tracheophyta</taxon>
        <taxon>Spermatophyta</taxon>
        <taxon>Magnoliopsida</taxon>
        <taxon>eudicotyledons</taxon>
        <taxon>Gunneridae</taxon>
        <taxon>Pentapetalae</taxon>
        <taxon>asterids</taxon>
        <taxon>lamiids</taxon>
        <taxon>Lamiales</taxon>
        <taxon>Lamiaceae</taxon>
        <taxon>Nepetoideae</taxon>
        <taxon>Elsholtzieae</taxon>
        <taxon>Perilla</taxon>
    </lineage>
</organism>
<feature type="domain" description="PLAT" evidence="13">
    <location>
        <begin position="52"/>
        <end position="177"/>
    </location>
</feature>
<evidence type="ECO:0000256" key="1">
    <source>
        <dbReference type="ARBA" id="ARBA00009419"/>
    </source>
</evidence>
<dbReference type="PRINTS" id="PR00468">
    <property type="entry name" value="PLTLPOXGNASE"/>
</dbReference>
<dbReference type="InterPro" id="IPR001024">
    <property type="entry name" value="PLAT/LH2_dom"/>
</dbReference>
<dbReference type="GO" id="GO:0016702">
    <property type="term" value="F:oxidoreductase activity, acting on single donors with incorporation of molecular oxygen, incorporation of two atoms of oxygen"/>
    <property type="evidence" value="ECO:0007669"/>
    <property type="project" value="InterPro"/>
</dbReference>
<keyword evidence="3 12" id="KW-0444">Lipid biosynthesis</keyword>
<keyword evidence="4" id="KW-0479">Metal-binding</keyword>
<sequence length="877" mass="100406">MNTKMKKRHEQRARRRGFCSSLASCLRLFQGDVGPGKVRSFRNPGQNTIIYGEIIIQVSPGKSGPGKAASVWLYSASNVDEDTGKGKLAQKVALKHGSIDDEIESNYGGKALRYEVEFVVEADFGKPGALVVKNEHKHEFFLQNASLQGEKHQIVHFEINSWIYPFHLTKQDRVFFPNTCYLPNQTPAAVVELRKDELVRLRGDGRGERRQWDQIYDYAYYNDLGIPERSPEYRRPVLGGSPSFPYPRRLRTGRPSNNYDTRVEKRLRGWFNMDIYVPPDERFSQQKFSEFTTNAIRAALHFVMPEAGAIFKQETSHFESFDQIHRLFVSNRDRTLDEWMVKRLKQDLPDELFKKVKKVVKERPVEFPLPRIAAGSQFAWMDDDEFGRQMLAGTNPTLISCLQNFPPQGSNGVTSSIKHSEIEHNLDGLTLAEAMNQWRLFKLDHHDYLLPFLGRINSKEGICAYASRTLLFLKDDCTLKPLAIELSLPGSSSHEEISRVFCPAHDGTKAALWQLAKAHVAAADSVYHHLVSHWLNTHAVVEPFIIATRRKLSVMHPIHRLLEPHFKDTMQVNALARSMLLNAGGILENMLFTRDISMELSSFLYRSWRFDEQSLPADLIKRGLATYNPNQPENVELLFQDYPYGADGLDIWIAIKNWVTEYCLYFYEDDASLRSDTEITEWWSEIRNVGHGDKSNETWWYAMTTLSELIETLTILIWTVSAHHAAISLGQYDYAGYPPNRPTACRKPIPSEGTMEFAEFLTDPDKYFLSMLPGKFETTLGIAVVDVLSRRSSDETSLGQQPSMKWTDDERLHRIFIGFEDDLEEVKERIQARNRDPRLKNRRGKANFWYELLCPDTSEVSSSAGGLKGGIPNSISI</sequence>
<dbReference type="Pfam" id="PF00305">
    <property type="entry name" value="Lipoxygenase"/>
    <property type="match status" value="1"/>
</dbReference>
<evidence type="ECO:0000256" key="12">
    <source>
        <dbReference type="RuleBase" id="RU003975"/>
    </source>
</evidence>
<evidence type="ECO:0000256" key="11">
    <source>
        <dbReference type="PROSITE-ProRule" id="PRU00152"/>
    </source>
</evidence>
<comment type="function">
    <text evidence="12">Plant lipoxygenase may be involved in a number of diverse aspects of plant physiology including growth and development, pest resistance, and senescence or responses to wounding.</text>
</comment>
<protein>
    <recommendedName>
        <fullName evidence="12">Lipoxygenase</fullName>
        <ecNumber evidence="12">1.13.11.-</ecNumber>
    </recommendedName>
</protein>
<dbReference type="Gene3D" id="1.20.245.10">
    <property type="entry name" value="Lipoxygenase-1, Domain 5"/>
    <property type="match status" value="1"/>
</dbReference>
<keyword evidence="6" id="KW-0276">Fatty acid metabolism</keyword>
<evidence type="ECO:0000313" key="16">
    <source>
        <dbReference type="Proteomes" id="UP001190926"/>
    </source>
</evidence>
<evidence type="ECO:0000256" key="6">
    <source>
        <dbReference type="ARBA" id="ARBA00022832"/>
    </source>
</evidence>
<dbReference type="Gene3D" id="2.60.60.20">
    <property type="entry name" value="PLAT/LH2 domain"/>
    <property type="match status" value="1"/>
</dbReference>
<comment type="similarity">
    <text evidence="1 12">Belongs to the lipoxygenase family.</text>
</comment>
<dbReference type="PRINTS" id="PR00087">
    <property type="entry name" value="LIPOXYGENASE"/>
</dbReference>
<dbReference type="SMART" id="SM00308">
    <property type="entry name" value="LH2"/>
    <property type="match status" value="1"/>
</dbReference>
<dbReference type="Gene3D" id="4.10.372.10">
    <property type="entry name" value="Lipoxygenase-1, Domain 3"/>
    <property type="match status" value="1"/>
</dbReference>
<dbReference type="InterPro" id="IPR036392">
    <property type="entry name" value="PLAT/LH2_dom_sf"/>
</dbReference>
<dbReference type="Pfam" id="PF01477">
    <property type="entry name" value="PLAT"/>
    <property type="match status" value="1"/>
</dbReference>
<dbReference type="GO" id="GO:0034440">
    <property type="term" value="P:lipid oxidation"/>
    <property type="evidence" value="ECO:0007669"/>
    <property type="project" value="InterPro"/>
</dbReference>
<dbReference type="Gene3D" id="4.10.375.10">
    <property type="entry name" value="Lipoxygenase-1, Domain 2"/>
    <property type="match status" value="1"/>
</dbReference>
<dbReference type="InterPro" id="IPR020834">
    <property type="entry name" value="LipOase_CS"/>
</dbReference>
<keyword evidence="10 12" id="KW-0275">Fatty acid biosynthesis</keyword>
<dbReference type="PANTHER" id="PTHR11771">
    <property type="entry name" value="LIPOXYGENASE"/>
    <property type="match status" value="1"/>
</dbReference>
<proteinExistence type="inferred from homology"/>
<dbReference type="InterPro" id="IPR027433">
    <property type="entry name" value="Lipoxygenase_dom_3"/>
</dbReference>
<evidence type="ECO:0000256" key="3">
    <source>
        <dbReference type="ARBA" id="ARBA00022516"/>
    </source>
</evidence>
<dbReference type="EC" id="1.13.11.-" evidence="12"/>
<dbReference type="PROSITE" id="PS00081">
    <property type="entry name" value="LIPOXYGENASE_2"/>
    <property type="match status" value="1"/>
</dbReference>
<evidence type="ECO:0000256" key="8">
    <source>
        <dbReference type="ARBA" id="ARBA00023002"/>
    </source>
</evidence>
<comment type="subunit">
    <text evidence="2">Monomer.</text>
</comment>
<keyword evidence="16" id="KW-1185">Reference proteome</keyword>